<dbReference type="EMBL" id="JBBXJM010000005">
    <property type="protein sequence ID" value="KAL1407910.1"/>
    <property type="molecule type" value="Genomic_DNA"/>
</dbReference>
<evidence type="ECO:0000313" key="2">
    <source>
        <dbReference type="Proteomes" id="UP001565368"/>
    </source>
</evidence>
<gene>
    <name evidence="1" type="ORF">Q8F55_007346</name>
</gene>
<accession>A0ABR3PZI0</accession>
<sequence length="244" mass="26886">MTATNEFPQTHENTVGRYSENAKYDVATIKAIIQESHFVNVSFVDQDGLPQCIPMVSAIQEEQDGLHIYIHGYHKARLVKMLPPESRVCITATLLDGLALAWSAYASNMNYRCAVLHGEVVDWDETTPDAQAAKQEAARQIVEGVCTGRWDECRQPSKAEMTTTGFLKIKVLSASAKISSGCAGEEKRDMDDAGVTSKLWAGVIPTKLMLLDPIDSEHNKVPVPQTVKDFIATNNAQPVPWPKD</sequence>
<keyword evidence="2" id="KW-1185">Reference proteome</keyword>
<dbReference type="PANTHER" id="PTHR34071:SF2">
    <property type="entry name" value="FLAVIN-NUCLEOTIDE-BINDING PROTEIN"/>
    <property type="match status" value="1"/>
</dbReference>
<dbReference type="RefSeq" id="XP_069207854.1">
    <property type="nucleotide sequence ID" value="XM_069355783.1"/>
</dbReference>
<dbReference type="GeneID" id="95988389"/>
<dbReference type="SUPFAM" id="SSF50475">
    <property type="entry name" value="FMN-binding split barrel"/>
    <property type="match status" value="1"/>
</dbReference>
<dbReference type="PANTHER" id="PTHR34071">
    <property type="entry name" value="5-NITROIMIDAZOLE ANTIBIOTICS RESISTANCE PROTEIN, NIMA-FAMILY-RELATED PROTEIN-RELATED"/>
    <property type="match status" value="1"/>
</dbReference>
<dbReference type="InterPro" id="IPR012349">
    <property type="entry name" value="Split_barrel_FMN-bd"/>
</dbReference>
<dbReference type="Gene3D" id="2.30.110.10">
    <property type="entry name" value="Electron Transport, Fmn-binding Protein, Chain A"/>
    <property type="match status" value="1"/>
</dbReference>
<comment type="caution">
    <text evidence="1">The sequence shown here is derived from an EMBL/GenBank/DDBJ whole genome shotgun (WGS) entry which is preliminary data.</text>
</comment>
<name>A0ABR3PZI0_9TREE</name>
<reference evidence="1 2" key="1">
    <citation type="submission" date="2023-08" db="EMBL/GenBank/DDBJ databases">
        <title>Annotated Genome Sequence of Vanrija albida AlHP1.</title>
        <authorList>
            <person name="Herzog R."/>
        </authorList>
    </citation>
    <scope>NUCLEOTIDE SEQUENCE [LARGE SCALE GENOMIC DNA]</scope>
    <source>
        <strain evidence="1 2">AlHP1</strain>
    </source>
</reference>
<evidence type="ECO:0008006" key="3">
    <source>
        <dbReference type="Google" id="ProtNLM"/>
    </source>
</evidence>
<proteinExistence type="predicted"/>
<dbReference type="Pfam" id="PF12900">
    <property type="entry name" value="Pyridox_ox_2"/>
    <property type="match status" value="1"/>
</dbReference>
<dbReference type="InterPro" id="IPR024747">
    <property type="entry name" value="Pyridox_Oxase-rel"/>
</dbReference>
<evidence type="ECO:0000313" key="1">
    <source>
        <dbReference type="EMBL" id="KAL1407910.1"/>
    </source>
</evidence>
<organism evidence="1 2">
    <name type="scientific">Vanrija albida</name>
    <dbReference type="NCBI Taxonomy" id="181172"/>
    <lineage>
        <taxon>Eukaryota</taxon>
        <taxon>Fungi</taxon>
        <taxon>Dikarya</taxon>
        <taxon>Basidiomycota</taxon>
        <taxon>Agaricomycotina</taxon>
        <taxon>Tremellomycetes</taxon>
        <taxon>Trichosporonales</taxon>
        <taxon>Trichosporonaceae</taxon>
        <taxon>Vanrija</taxon>
    </lineage>
</organism>
<dbReference type="Proteomes" id="UP001565368">
    <property type="component" value="Unassembled WGS sequence"/>
</dbReference>
<protein>
    <recommendedName>
        <fullName evidence="3">Pyridoxamine 5'-phosphate oxidase putative domain-containing protein</fullName>
    </recommendedName>
</protein>